<dbReference type="Pfam" id="PF12697">
    <property type="entry name" value="Abhydrolase_6"/>
    <property type="match status" value="1"/>
</dbReference>
<dbReference type="PANTHER" id="PTHR43798:SF31">
    <property type="entry name" value="AB HYDROLASE SUPERFAMILY PROTEIN YCLE"/>
    <property type="match status" value="1"/>
</dbReference>
<dbReference type="GO" id="GO:0016020">
    <property type="term" value="C:membrane"/>
    <property type="evidence" value="ECO:0007669"/>
    <property type="project" value="TreeGrafter"/>
</dbReference>
<dbReference type="RefSeq" id="WP_002298849.1">
    <property type="nucleotide sequence ID" value="NZ_CAMRQU010000012.1"/>
</dbReference>
<dbReference type="PANTHER" id="PTHR43798">
    <property type="entry name" value="MONOACYLGLYCEROL LIPASE"/>
    <property type="match status" value="1"/>
</dbReference>
<dbReference type="InterPro" id="IPR000073">
    <property type="entry name" value="AB_hydrolase_1"/>
</dbReference>
<comment type="caution">
    <text evidence="3">The sequence shown here is derived from an EMBL/GenBank/DDBJ whole genome shotgun (WGS) entry which is preliminary data.</text>
</comment>
<keyword evidence="1 3" id="KW-0378">Hydrolase</keyword>
<reference evidence="3 4" key="1">
    <citation type="submission" date="2016-01" db="EMBL/GenBank/DDBJ databases">
        <title>Molecular Mechanisms for transfer of large genomic segments between Enterococcus faecium strains.</title>
        <authorList>
            <person name="Garcia-Solache M.A."/>
            <person name="Lebreton F."/>
            <person name="Mclaughlin R.E."/>
            <person name="Whiteaker J.D."/>
            <person name="Gilmore M.S."/>
            <person name="Rice L.B."/>
        </authorList>
    </citation>
    <scope>NUCLEOTIDE SEQUENCE [LARGE SCALE GENOMIC DNA]</scope>
    <source>
        <strain evidence="3 4">D344RRF x C68</strain>
    </source>
</reference>
<dbReference type="Proteomes" id="UP000070452">
    <property type="component" value="Unassembled WGS sequence"/>
</dbReference>
<gene>
    <name evidence="3" type="ORF">AWT83_00230</name>
</gene>
<protein>
    <submittedName>
        <fullName evidence="3">Alpha/beta hydrolase</fullName>
    </submittedName>
</protein>
<accession>A0A132P3Z0</accession>
<evidence type="ECO:0000313" key="4">
    <source>
        <dbReference type="Proteomes" id="UP000070452"/>
    </source>
</evidence>
<name>A0A132P3Z0_ENTFC</name>
<dbReference type="InterPro" id="IPR029058">
    <property type="entry name" value="AB_hydrolase_fold"/>
</dbReference>
<dbReference type="InterPro" id="IPR050266">
    <property type="entry name" value="AB_hydrolase_sf"/>
</dbReference>
<dbReference type="GO" id="GO:0016787">
    <property type="term" value="F:hydrolase activity"/>
    <property type="evidence" value="ECO:0007669"/>
    <property type="project" value="UniProtKB-KW"/>
</dbReference>
<dbReference type="AlphaFoldDB" id="A0A132P3Z0"/>
<evidence type="ECO:0000313" key="3">
    <source>
        <dbReference type="EMBL" id="KWX17017.1"/>
    </source>
</evidence>
<evidence type="ECO:0000256" key="1">
    <source>
        <dbReference type="ARBA" id="ARBA00022801"/>
    </source>
</evidence>
<dbReference type="Gene3D" id="3.40.50.1820">
    <property type="entry name" value="alpha/beta hydrolase"/>
    <property type="match status" value="1"/>
</dbReference>
<organism evidence="3 4">
    <name type="scientific">Enterococcus faecium</name>
    <name type="common">Streptococcus faecium</name>
    <dbReference type="NCBI Taxonomy" id="1352"/>
    <lineage>
        <taxon>Bacteria</taxon>
        <taxon>Bacillati</taxon>
        <taxon>Bacillota</taxon>
        <taxon>Bacilli</taxon>
        <taxon>Lactobacillales</taxon>
        <taxon>Enterococcaceae</taxon>
        <taxon>Enterococcus</taxon>
    </lineage>
</organism>
<proteinExistence type="predicted"/>
<dbReference type="SUPFAM" id="SSF53474">
    <property type="entry name" value="alpha/beta-Hydrolases"/>
    <property type="match status" value="1"/>
</dbReference>
<feature type="domain" description="AB hydrolase-1" evidence="2">
    <location>
        <begin position="3"/>
        <end position="200"/>
    </location>
</feature>
<sequence>MKIIFLHGLGQDEQSWKDVISYLPNSYSCKSLSLFNHLNSTDTATLDDLTKYIEVQLNQIKEPFILCGLSLGAVIALNYLATPSPYLKKVVLVAPQFESPNRLLLTFQNIYFYCVPSKIFEKLGLSKKQTLTLLRSLETLDCKKQLRTSRLPKLILCGTKDHANKPAAKRLYKLSTNGRLLFIKNGKHELNREKPEIMAQAMRSFIENS</sequence>
<evidence type="ECO:0000259" key="2">
    <source>
        <dbReference type="Pfam" id="PF12697"/>
    </source>
</evidence>
<dbReference type="EMBL" id="LRHK01000001">
    <property type="protein sequence ID" value="KWX17017.1"/>
    <property type="molecule type" value="Genomic_DNA"/>
</dbReference>